<feature type="coiled-coil region" evidence="1">
    <location>
        <begin position="159"/>
        <end position="186"/>
    </location>
</feature>
<dbReference type="Proteomes" id="UP000692954">
    <property type="component" value="Unassembled WGS sequence"/>
</dbReference>
<dbReference type="AlphaFoldDB" id="A0A8S1MPK8"/>
<keyword evidence="4" id="KW-1185">Reference proteome</keyword>
<feature type="compositionally biased region" description="Acidic residues" evidence="2">
    <location>
        <begin position="279"/>
        <end position="294"/>
    </location>
</feature>
<proteinExistence type="predicted"/>
<evidence type="ECO:0000256" key="1">
    <source>
        <dbReference type="SAM" id="Coils"/>
    </source>
</evidence>
<comment type="caution">
    <text evidence="3">The sequence shown here is derived from an EMBL/GenBank/DDBJ whole genome shotgun (WGS) entry which is preliminary data.</text>
</comment>
<dbReference type="OrthoDB" id="301749at2759"/>
<name>A0A8S1MPK8_9CILI</name>
<evidence type="ECO:0000313" key="4">
    <source>
        <dbReference type="Proteomes" id="UP000692954"/>
    </source>
</evidence>
<feature type="region of interest" description="Disordered" evidence="2">
    <location>
        <begin position="252"/>
        <end position="311"/>
    </location>
</feature>
<accession>A0A8S1MPK8</accession>
<evidence type="ECO:0000256" key="2">
    <source>
        <dbReference type="SAM" id="MobiDB-lite"/>
    </source>
</evidence>
<reference evidence="3" key="1">
    <citation type="submission" date="2021-01" db="EMBL/GenBank/DDBJ databases">
        <authorList>
            <consortium name="Genoscope - CEA"/>
            <person name="William W."/>
        </authorList>
    </citation>
    <scope>NUCLEOTIDE SEQUENCE</scope>
</reference>
<organism evidence="3 4">
    <name type="scientific">Paramecium sonneborni</name>
    <dbReference type="NCBI Taxonomy" id="65129"/>
    <lineage>
        <taxon>Eukaryota</taxon>
        <taxon>Sar</taxon>
        <taxon>Alveolata</taxon>
        <taxon>Ciliophora</taxon>
        <taxon>Intramacronucleata</taxon>
        <taxon>Oligohymenophorea</taxon>
        <taxon>Peniculida</taxon>
        <taxon>Parameciidae</taxon>
        <taxon>Paramecium</taxon>
    </lineage>
</organism>
<dbReference type="EMBL" id="CAJJDN010000040">
    <property type="protein sequence ID" value="CAD8080361.1"/>
    <property type="molecule type" value="Genomic_DNA"/>
</dbReference>
<keyword evidence="1" id="KW-0175">Coiled coil</keyword>
<dbReference type="CDD" id="cd19756">
    <property type="entry name" value="Bbox2"/>
    <property type="match status" value="1"/>
</dbReference>
<protein>
    <recommendedName>
        <fullName evidence="5">B box-type domain-containing protein</fullName>
    </recommendedName>
</protein>
<gene>
    <name evidence="3" type="ORF">PSON_ATCC_30995.1.T0400200</name>
</gene>
<sequence length="311" mass="37378">MKTKEKQKVNTTQQPQPQQQQILYQKEIQCHYHPNEKLKYFCKKSDCIQPLCKICLDIHIEEHQEQNDTKQVVSYEKCLAEVSKKMSDNLEQFQDKIGQLHNHIERIINFQFAQNWMSLIQSSENQIIDLIRSYFNNLRSYLFSISPEINKVYSAQDRLLVCSKRLDQLKQELENLKNENSVTQLILYYQGDVEKLNNKYYQYLEQIFEDLKQIDYSNIKAPKIEINHNKLNNFLEVLNQYINYEKQQEEQEVEQEQKIEQDNEVEEEGMVDNVKQEVTEEEEPIDLIMGEEELSDKHLNDYQSNEEEQEY</sequence>
<evidence type="ECO:0008006" key="5">
    <source>
        <dbReference type="Google" id="ProtNLM"/>
    </source>
</evidence>
<evidence type="ECO:0000313" key="3">
    <source>
        <dbReference type="EMBL" id="CAD8080361.1"/>
    </source>
</evidence>